<comment type="caution">
    <text evidence="1">The sequence shown here is derived from an EMBL/GenBank/DDBJ whole genome shotgun (WGS) entry which is preliminary data.</text>
</comment>
<dbReference type="AlphaFoldDB" id="A0A9D5BS07"/>
<gene>
    <name evidence="1" type="ORF">KIW84_015899</name>
</gene>
<organism evidence="1 2">
    <name type="scientific">Pisum sativum</name>
    <name type="common">Garden pea</name>
    <name type="synonym">Lathyrus oleraceus</name>
    <dbReference type="NCBI Taxonomy" id="3888"/>
    <lineage>
        <taxon>Eukaryota</taxon>
        <taxon>Viridiplantae</taxon>
        <taxon>Streptophyta</taxon>
        <taxon>Embryophyta</taxon>
        <taxon>Tracheophyta</taxon>
        <taxon>Spermatophyta</taxon>
        <taxon>Magnoliopsida</taxon>
        <taxon>eudicotyledons</taxon>
        <taxon>Gunneridae</taxon>
        <taxon>Pentapetalae</taxon>
        <taxon>rosids</taxon>
        <taxon>fabids</taxon>
        <taxon>Fabales</taxon>
        <taxon>Fabaceae</taxon>
        <taxon>Papilionoideae</taxon>
        <taxon>50 kb inversion clade</taxon>
        <taxon>NPAAA clade</taxon>
        <taxon>Hologalegina</taxon>
        <taxon>IRL clade</taxon>
        <taxon>Fabeae</taxon>
        <taxon>Lathyrus</taxon>
    </lineage>
</organism>
<dbReference type="OrthoDB" id="1931397at2759"/>
<proteinExistence type="predicted"/>
<dbReference type="EMBL" id="JAMSHJ010000001">
    <property type="protein sequence ID" value="KAI5448670.1"/>
    <property type="molecule type" value="Genomic_DNA"/>
</dbReference>
<keyword evidence="2" id="KW-1185">Reference proteome</keyword>
<protein>
    <submittedName>
        <fullName evidence="1">Uncharacterized protein</fullName>
    </submittedName>
</protein>
<dbReference type="PANTHER" id="PTHR38386:SF7">
    <property type="entry name" value="TOPOISOMERASE 1-ASSOCIATED FACTOR 1"/>
    <property type="match status" value="1"/>
</dbReference>
<evidence type="ECO:0000313" key="1">
    <source>
        <dbReference type="EMBL" id="KAI5448670.1"/>
    </source>
</evidence>
<dbReference type="Gramene" id="Psat01G0589900-T1">
    <property type="protein sequence ID" value="KAI5448670.1"/>
    <property type="gene ID" value="KIW84_015899"/>
</dbReference>
<reference evidence="1 2" key="1">
    <citation type="journal article" date="2022" name="Nat. Genet.">
        <title>Improved pea reference genome and pan-genome highlight genomic features and evolutionary characteristics.</title>
        <authorList>
            <person name="Yang T."/>
            <person name="Liu R."/>
            <person name="Luo Y."/>
            <person name="Hu S."/>
            <person name="Wang D."/>
            <person name="Wang C."/>
            <person name="Pandey M.K."/>
            <person name="Ge S."/>
            <person name="Xu Q."/>
            <person name="Li N."/>
            <person name="Li G."/>
            <person name="Huang Y."/>
            <person name="Saxena R.K."/>
            <person name="Ji Y."/>
            <person name="Li M."/>
            <person name="Yan X."/>
            <person name="He Y."/>
            <person name="Liu Y."/>
            <person name="Wang X."/>
            <person name="Xiang C."/>
            <person name="Varshney R.K."/>
            <person name="Ding H."/>
            <person name="Gao S."/>
            <person name="Zong X."/>
        </authorList>
    </citation>
    <scope>NUCLEOTIDE SEQUENCE [LARGE SCALE GENOMIC DNA]</scope>
    <source>
        <strain evidence="1 2">cv. Zhongwan 6</strain>
    </source>
</reference>
<dbReference type="Proteomes" id="UP001058974">
    <property type="component" value="Chromosome 1"/>
</dbReference>
<sequence length="148" mass="16260">MNGYSKIGSTPTTTTQKSRSIDFSDIFSFSQTPKPIRNTTTVVPPTTLEAVNDNEVIKNEGERFGVILGRSSSVSSSSCSASGFQATVKRAFSVRRCSSVSESYCRIHDQNMVIASDEFVKEDGDDVTKKKKQRGGKILKVCKRLFGF</sequence>
<accession>A0A9D5BS07</accession>
<dbReference type="PANTHER" id="PTHR38386">
    <property type="entry name" value="OS05G0426900 PROTEIN"/>
    <property type="match status" value="1"/>
</dbReference>
<name>A0A9D5BS07_PEA</name>
<evidence type="ECO:0000313" key="2">
    <source>
        <dbReference type="Proteomes" id="UP001058974"/>
    </source>
</evidence>